<gene>
    <name evidence="3" type="ORF">TRSC58_02786</name>
</gene>
<proteinExistence type="predicted"/>
<dbReference type="GO" id="GO:0005634">
    <property type="term" value="C:nucleus"/>
    <property type="evidence" value="ECO:0007669"/>
    <property type="project" value="TreeGrafter"/>
</dbReference>
<dbReference type="PANTHER" id="PTHR46472:SF1">
    <property type="entry name" value="NUCLEOREDOXIN"/>
    <property type="match status" value="1"/>
</dbReference>
<dbReference type="Gene3D" id="3.40.30.10">
    <property type="entry name" value="Glutaredoxin"/>
    <property type="match status" value="1"/>
</dbReference>
<keyword evidence="1" id="KW-0472">Membrane</keyword>
<dbReference type="VEuPathDB" id="TriTrypDB:TRSC58_02786"/>
<comment type="caution">
    <text evidence="3">The sequence shown here is derived from an EMBL/GenBank/DDBJ whole genome shotgun (WGS) entry which is preliminary data.</text>
</comment>
<dbReference type="OrthoDB" id="409136at2759"/>
<accession>A0A061J5U2</accession>
<keyword evidence="4" id="KW-1185">Reference proteome</keyword>
<dbReference type="GO" id="GO:0004791">
    <property type="term" value="F:thioredoxin-disulfide reductase (NADPH) activity"/>
    <property type="evidence" value="ECO:0007669"/>
    <property type="project" value="TreeGrafter"/>
</dbReference>
<evidence type="ECO:0000313" key="3">
    <source>
        <dbReference type="EMBL" id="ESL09491.1"/>
    </source>
</evidence>
<dbReference type="GO" id="GO:0031397">
    <property type="term" value="P:negative regulation of protein ubiquitination"/>
    <property type="evidence" value="ECO:0007669"/>
    <property type="project" value="TreeGrafter"/>
</dbReference>
<keyword evidence="1" id="KW-1133">Transmembrane helix</keyword>
<protein>
    <submittedName>
        <fullName evidence="3">Tryparedoxin</fullName>
    </submittedName>
</protein>
<feature type="transmembrane region" description="Helical" evidence="1">
    <location>
        <begin position="175"/>
        <end position="192"/>
    </location>
</feature>
<dbReference type="Proteomes" id="UP000031737">
    <property type="component" value="Unassembled WGS sequence"/>
</dbReference>
<feature type="domain" description="Thioredoxin-like fold" evidence="2">
    <location>
        <begin position="31"/>
        <end position="138"/>
    </location>
</feature>
<dbReference type="AlphaFoldDB" id="A0A061J5U2"/>
<dbReference type="Pfam" id="PF13905">
    <property type="entry name" value="Thioredoxin_8"/>
    <property type="match status" value="1"/>
</dbReference>
<name>A0A061J5U2_TRYRA</name>
<organism evidence="3 4">
    <name type="scientific">Trypanosoma rangeli SC58</name>
    <dbReference type="NCBI Taxonomy" id="429131"/>
    <lineage>
        <taxon>Eukaryota</taxon>
        <taxon>Discoba</taxon>
        <taxon>Euglenozoa</taxon>
        <taxon>Kinetoplastea</taxon>
        <taxon>Metakinetoplastina</taxon>
        <taxon>Trypanosomatida</taxon>
        <taxon>Trypanosomatidae</taxon>
        <taxon>Trypanosoma</taxon>
        <taxon>Herpetosoma</taxon>
    </lineage>
</organism>
<sequence length="193" mass="21870">MLSRIVGVDSLDLLRQDGGTVDATTALQGKKYLLLYFSASWCSPCRLFTRQLADFYESFHTSHCFEVIFFSRDRGESPMRAYFYNQKYSRLALRGGEGSHGDWLAVPYAQAKTLGLSLMQKYAVHGIPTLLLFDLETGELLTRNARNLVARNLDTAEGFPWAGDTGGELMKGPPWHELLLLLITFAVLYYLWQ</sequence>
<evidence type="ECO:0000256" key="1">
    <source>
        <dbReference type="SAM" id="Phobius"/>
    </source>
</evidence>
<dbReference type="GO" id="GO:0030178">
    <property type="term" value="P:negative regulation of Wnt signaling pathway"/>
    <property type="evidence" value="ECO:0007669"/>
    <property type="project" value="TreeGrafter"/>
</dbReference>
<dbReference type="PANTHER" id="PTHR46472">
    <property type="entry name" value="NUCLEOREDOXIN"/>
    <property type="match status" value="1"/>
</dbReference>
<dbReference type="InterPro" id="IPR012336">
    <property type="entry name" value="Thioredoxin-like_fold"/>
</dbReference>
<dbReference type="SUPFAM" id="SSF52833">
    <property type="entry name" value="Thioredoxin-like"/>
    <property type="match status" value="1"/>
</dbReference>
<dbReference type="EMBL" id="AUPL01002786">
    <property type="protein sequence ID" value="ESL09491.1"/>
    <property type="molecule type" value="Genomic_DNA"/>
</dbReference>
<evidence type="ECO:0000313" key="4">
    <source>
        <dbReference type="Proteomes" id="UP000031737"/>
    </source>
</evidence>
<keyword evidence="1" id="KW-0812">Transmembrane</keyword>
<reference evidence="3 4" key="1">
    <citation type="submission" date="2013-07" db="EMBL/GenBank/DDBJ databases">
        <authorList>
            <person name="Stoco P.H."/>
            <person name="Wagner G."/>
            <person name="Gerber A."/>
            <person name="Zaha A."/>
            <person name="Thompson C."/>
            <person name="Bartholomeu D.C."/>
            <person name="Luckemeyer D.D."/>
            <person name="Bahia D."/>
            <person name="Loreto E."/>
            <person name="Prestes E.B."/>
            <person name="Lima F.M."/>
            <person name="Rodrigues-Luiz G."/>
            <person name="Vallejo G.A."/>
            <person name="Filho J.F."/>
            <person name="Monteiro K.M."/>
            <person name="Tyler K.M."/>
            <person name="de Almeida L.G."/>
            <person name="Ortiz M.F."/>
            <person name="Siervo M.A."/>
            <person name="de Moraes M.H."/>
            <person name="Cunha O.L."/>
            <person name="Mendonca-Neto R."/>
            <person name="Silva R."/>
            <person name="Teixeira S.M."/>
            <person name="Murta S.M."/>
            <person name="Sincero T.C."/>
            <person name="Mendes T.A."/>
            <person name="Urmenyi T.P."/>
            <person name="Silva V.G."/>
            <person name="da Rocha W.D."/>
            <person name="Andersson B."/>
            <person name="Romanha A.J."/>
            <person name="Steindel M."/>
            <person name="de Vasconcelos A.T."/>
            <person name="Grisard E.C."/>
        </authorList>
    </citation>
    <scope>NUCLEOTIDE SEQUENCE [LARGE SCALE GENOMIC DNA]</scope>
    <source>
        <strain evidence="3 4">SC58</strain>
    </source>
</reference>
<evidence type="ECO:0000259" key="2">
    <source>
        <dbReference type="Pfam" id="PF13905"/>
    </source>
</evidence>
<dbReference type="InterPro" id="IPR036249">
    <property type="entry name" value="Thioredoxin-like_sf"/>
</dbReference>